<comment type="subcellular location">
    <subcellularLocation>
        <location evidence="1">Cytoplasm</location>
    </subcellularLocation>
</comment>
<evidence type="ECO:0000313" key="7">
    <source>
        <dbReference type="Proteomes" id="UP001054902"/>
    </source>
</evidence>
<organism evidence="6 7">
    <name type="scientific">Chaetoceros tenuissimus</name>
    <dbReference type="NCBI Taxonomy" id="426638"/>
    <lineage>
        <taxon>Eukaryota</taxon>
        <taxon>Sar</taxon>
        <taxon>Stramenopiles</taxon>
        <taxon>Ochrophyta</taxon>
        <taxon>Bacillariophyta</taxon>
        <taxon>Coscinodiscophyceae</taxon>
        <taxon>Chaetocerotophycidae</taxon>
        <taxon>Chaetocerotales</taxon>
        <taxon>Chaetocerotaceae</taxon>
        <taxon>Chaetoceros</taxon>
    </lineage>
</organism>
<dbReference type="EMBL" id="BLLK01000013">
    <property type="protein sequence ID" value="GFH43666.1"/>
    <property type="molecule type" value="Genomic_DNA"/>
</dbReference>
<dbReference type="PANTHER" id="PTHR22706">
    <property type="entry name" value="ASSEMBLY FACTOR FOR SPINDLE MICROTUBULES"/>
    <property type="match status" value="1"/>
</dbReference>
<feature type="compositionally biased region" description="Low complexity" evidence="5">
    <location>
        <begin position="296"/>
        <end position="312"/>
    </location>
</feature>
<evidence type="ECO:0000313" key="6">
    <source>
        <dbReference type="EMBL" id="GFH43666.1"/>
    </source>
</evidence>
<dbReference type="AlphaFoldDB" id="A0AAD3GYE6"/>
<dbReference type="GO" id="GO:0005516">
    <property type="term" value="F:calmodulin binding"/>
    <property type="evidence" value="ECO:0007669"/>
    <property type="project" value="UniProtKB-KW"/>
</dbReference>
<dbReference type="InterPro" id="IPR051185">
    <property type="entry name" value="ASPM"/>
</dbReference>
<dbReference type="GO" id="GO:0007051">
    <property type="term" value="P:spindle organization"/>
    <property type="evidence" value="ECO:0007669"/>
    <property type="project" value="TreeGrafter"/>
</dbReference>
<dbReference type="PANTHER" id="PTHR22706:SF1">
    <property type="entry name" value="ASSEMBLY FACTOR FOR SPINDLE MICROTUBULES"/>
    <property type="match status" value="1"/>
</dbReference>
<dbReference type="SMART" id="SM00015">
    <property type="entry name" value="IQ"/>
    <property type="match status" value="4"/>
</dbReference>
<reference evidence="6 7" key="1">
    <citation type="journal article" date="2021" name="Sci. Rep.">
        <title>The genome of the diatom Chaetoceros tenuissimus carries an ancient integrated fragment of an extant virus.</title>
        <authorList>
            <person name="Hongo Y."/>
            <person name="Kimura K."/>
            <person name="Takaki Y."/>
            <person name="Yoshida Y."/>
            <person name="Baba S."/>
            <person name="Kobayashi G."/>
            <person name="Nagasaki K."/>
            <person name="Hano T."/>
            <person name="Tomaru Y."/>
        </authorList>
    </citation>
    <scope>NUCLEOTIDE SEQUENCE [LARGE SCALE GENOMIC DNA]</scope>
    <source>
        <strain evidence="6 7">NIES-3715</strain>
    </source>
</reference>
<dbReference type="Proteomes" id="UP001054902">
    <property type="component" value="Unassembled WGS sequence"/>
</dbReference>
<name>A0AAD3GYE6_9STRA</name>
<keyword evidence="2" id="KW-0963">Cytoplasm</keyword>
<dbReference type="GO" id="GO:0005737">
    <property type="term" value="C:cytoplasm"/>
    <property type="evidence" value="ECO:0007669"/>
    <property type="project" value="UniProtKB-SubCell"/>
</dbReference>
<evidence type="ECO:0000256" key="4">
    <source>
        <dbReference type="ARBA" id="ARBA00022860"/>
    </source>
</evidence>
<dbReference type="Gene3D" id="1.20.5.190">
    <property type="match status" value="1"/>
</dbReference>
<evidence type="ECO:0000256" key="1">
    <source>
        <dbReference type="ARBA" id="ARBA00004496"/>
    </source>
</evidence>
<feature type="region of interest" description="Disordered" evidence="5">
    <location>
        <begin position="291"/>
        <end position="314"/>
    </location>
</feature>
<sequence>MKDGNIVPVTIASRRSIATPSRQRRIVYDTARRLSKYYLEYGLDKYLKSQDAAIKVQASYRRFSCVQKYRRTLALREQSAISIQCCRRCYIAKKHVSILHAKRQDAAAHVLSNFSKRVLAAKKQKLLLEKKKEEKRFMKAVITVQKHIRSTLARIVVEALAMEQLDRECAATIIQTFVRTAFAKQKYLAEKYQRFVEPRVVIIQKQYRSFRALKLKVERMNGVERIQCWWRREKQRTTSGKNVQEKEDVEETKSVVSTSSTIIPEFEAEDIDTHIIDATDVSSTTINLEEENEADSIQSGSHSSNSSISSQSADTNKCVEDHQFSVFQADSEILKVVAKNVNWKYERHLRAIIIQRLVRKWQLKRVQLMILFILESNMHEAIIKVEIKREEQRQIFAAIKIQTIYRRYIEMKRSDKEVDRLYNMVMRDYQRVFKEEEQNMIQLCTPTMTNFAPNLCIQKEMHPDICNNQFLQTFLKHLPLESMPSYDIDLSGIDGRDSRSSFAISIRSSKYTNEERQNNYCI</sequence>
<proteinExistence type="predicted"/>
<keyword evidence="4" id="KW-0112">Calmodulin-binding</keyword>
<evidence type="ECO:0000256" key="2">
    <source>
        <dbReference type="ARBA" id="ARBA00022490"/>
    </source>
</evidence>
<dbReference type="GO" id="GO:0051295">
    <property type="term" value="P:establishment of meiotic spindle localization"/>
    <property type="evidence" value="ECO:0007669"/>
    <property type="project" value="TreeGrafter"/>
</dbReference>
<evidence type="ECO:0000256" key="3">
    <source>
        <dbReference type="ARBA" id="ARBA00022737"/>
    </source>
</evidence>
<dbReference type="GO" id="GO:0000278">
    <property type="term" value="P:mitotic cell cycle"/>
    <property type="evidence" value="ECO:0007669"/>
    <property type="project" value="TreeGrafter"/>
</dbReference>
<protein>
    <submittedName>
        <fullName evidence="6">Uncharacterized protein</fullName>
    </submittedName>
</protein>
<evidence type="ECO:0000256" key="5">
    <source>
        <dbReference type="SAM" id="MobiDB-lite"/>
    </source>
</evidence>
<dbReference type="InterPro" id="IPR000048">
    <property type="entry name" value="IQ_motif_EF-hand-BS"/>
</dbReference>
<accession>A0AAD3GYE6</accession>
<dbReference type="PROSITE" id="PS50096">
    <property type="entry name" value="IQ"/>
    <property type="match status" value="1"/>
</dbReference>
<dbReference type="Pfam" id="PF00612">
    <property type="entry name" value="IQ"/>
    <property type="match status" value="2"/>
</dbReference>
<gene>
    <name evidence="6" type="ORF">CTEN210_00139</name>
</gene>
<keyword evidence="3" id="KW-0677">Repeat</keyword>
<comment type="caution">
    <text evidence="6">The sequence shown here is derived from an EMBL/GenBank/DDBJ whole genome shotgun (WGS) entry which is preliminary data.</text>
</comment>
<dbReference type="GO" id="GO:0000922">
    <property type="term" value="C:spindle pole"/>
    <property type="evidence" value="ECO:0007669"/>
    <property type="project" value="TreeGrafter"/>
</dbReference>
<keyword evidence="7" id="KW-1185">Reference proteome</keyword>